<evidence type="ECO:0000313" key="2">
    <source>
        <dbReference type="Proteomes" id="UP001057452"/>
    </source>
</evidence>
<name>A0ACB9X3E1_CHAAC</name>
<proteinExistence type="predicted"/>
<dbReference type="Proteomes" id="UP001057452">
    <property type="component" value="Chromosome 9"/>
</dbReference>
<evidence type="ECO:0000313" key="1">
    <source>
        <dbReference type="EMBL" id="KAI4821026.1"/>
    </source>
</evidence>
<keyword evidence="2" id="KW-1185">Reference proteome</keyword>
<sequence>IVATAGVEIAQEPLSVSLGSNSQARPPSTTLPSLPAITSPLFIGPACVVTLDTPCVAASMTLGDKHLKPARSRLDGVLDGGPSLAPGPPQDFTPPHSPLSLQRFHSFSGGDGRESRLNCLLWAKLLKFTLTCWRICESELSGSSAPIQRQSAAFLRRQGKVAECWL</sequence>
<dbReference type="EMBL" id="CM043793">
    <property type="protein sequence ID" value="KAI4821026.1"/>
    <property type="molecule type" value="Genomic_DNA"/>
</dbReference>
<organism evidence="1 2">
    <name type="scientific">Chaenocephalus aceratus</name>
    <name type="common">Blackfin icefish</name>
    <name type="synonym">Chaenichthys aceratus</name>
    <dbReference type="NCBI Taxonomy" id="36190"/>
    <lineage>
        <taxon>Eukaryota</taxon>
        <taxon>Metazoa</taxon>
        <taxon>Chordata</taxon>
        <taxon>Craniata</taxon>
        <taxon>Vertebrata</taxon>
        <taxon>Euteleostomi</taxon>
        <taxon>Actinopterygii</taxon>
        <taxon>Neopterygii</taxon>
        <taxon>Teleostei</taxon>
        <taxon>Neoteleostei</taxon>
        <taxon>Acanthomorphata</taxon>
        <taxon>Eupercaria</taxon>
        <taxon>Perciformes</taxon>
        <taxon>Notothenioidei</taxon>
        <taxon>Channichthyidae</taxon>
        <taxon>Chaenocephalus</taxon>
    </lineage>
</organism>
<protein>
    <submittedName>
        <fullName evidence="1">Uncharacterized protein</fullName>
    </submittedName>
</protein>
<feature type="non-terminal residue" evidence="1">
    <location>
        <position position="1"/>
    </location>
</feature>
<gene>
    <name evidence="1" type="ORF">KUCAC02_028978</name>
</gene>
<feature type="non-terminal residue" evidence="1">
    <location>
        <position position="166"/>
    </location>
</feature>
<accession>A0ACB9X3E1</accession>
<reference evidence="1" key="1">
    <citation type="submission" date="2022-05" db="EMBL/GenBank/DDBJ databases">
        <title>Chromosome-level genome of Chaenocephalus aceratus.</title>
        <authorList>
            <person name="Park H."/>
        </authorList>
    </citation>
    <scope>NUCLEOTIDE SEQUENCE</scope>
    <source>
        <strain evidence="1">KU_202001</strain>
    </source>
</reference>
<comment type="caution">
    <text evidence="1">The sequence shown here is derived from an EMBL/GenBank/DDBJ whole genome shotgun (WGS) entry which is preliminary data.</text>
</comment>